<keyword evidence="8" id="KW-0411">Iron-sulfur</keyword>
<organism evidence="10 11">
    <name type="scientific">Desulfonispora thiosulfatigenes DSM 11270</name>
    <dbReference type="NCBI Taxonomy" id="656914"/>
    <lineage>
        <taxon>Bacteria</taxon>
        <taxon>Bacillati</taxon>
        <taxon>Bacillota</taxon>
        <taxon>Clostridia</taxon>
        <taxon>Eubacteriales</taxon>
        <taxon>Peptococcaceae</taxon>
        <taxon>Desulfonispora</taxon>
    </lineage>
</organism>
<comment type="similarity">
    <text evidence="2">Belongs to the HdrA family.</text>
</comment>
<dbReference type="Proteomes" id="UP000192731">
    <property type="component" value="Unassembled WGS sequence"/>
</dbReference>
<dbReference type="Pfam" id="PF14691">
    <property type="entry name" value="Fer4_20"/>
    <property type="match status" value="1"/>
</dbReference>
<comment type="cofactor">
    <cofactor evidence="1">
        <name>FAD</name>
        <dbReference type="ChEBI" id="CHEBI:57692"/>
    </cofactor>
</comment>
<dbReference type="STRING" id="656914.SAMN00017405_2268"/>
<keyword evidence="5" id="KW-0274">FAD</keyword>
<evidence type="ECO:0000256" key="2">
    <source>
        <dbReference type="ARBA" id="ARBA00006561"/>
    </source>
</evidence>
<keyword evidence="11" id="KW-1185">Reference proteome</keyword>
<dbReference type="PROSITE" id="PS00198">
    <property type="entry name" value="4FE4S_FER_1"/>
    <property type="match status" value="2"/>
</dbReference>
<dbReference type="PROSITE" id="PS51379">
    <property type="entry name" value="4FE4S_FER_2"/>
    <property type="match status" value="3"/>
</dbReference>
<dbReference type="GO" id="GO:0051539">
    <property type="term" value="F:4 iron, 4 sulfur cluster binding"/>
    <property type="evidence" value="ECO:0007669"/>
    <property type="project" value="UniProtKB-KW"/>
</dbReference>
<dbReference type="InterPro" id="IPR017896">
    <property type="entry name" value="4Fe4S_Fe-S-bd"/>
</dbReference>
<dbReference type="Pfam" id="PF12838">
    <property type="entry name" value="Fer4_7"/>
    <property type="match status" value="1"/>
</dbReference>
<dbReference type="Pfam" id="PF12831">
    <property type="entry name" value="FAD_oxidored"/>
    <property type="match status" value="2"/>
</dbReference>
<dbReference type="Gene3D" id="1.10.1060.10">
    <property type="entry name" value="Alpha-helical ferredoxin"/>
    <property type="match status" value="2"/>
</dbReference>
<keyword evidence="7" id="KW-0408">Iron</keyword>
<dbReference type="EMBL" id="FWWT01000018">
    <property type="protein sequence ID" value="SMB91280.1"/>
    <property type="molecule type" value="Genomic_DNA"/>
</dbReference>
<evidence type="ECO:0000256" key="3">
    <source>
        <dbReference type="ARBA" id="ARBA00022485"/>
    </source>
</evidence>
<evidence type="ECO:0000256" key="7">
    <source>
        <dbReference type="ARBA" id="ARBA00023004"/>
    </source>
</evidence>
<dbReference type="RefSeq" id="WP_242941955.1">
    <property type="nucleotide sequence ID" value="NZ_FWWT01000018.1"/>
</dbReference>
<dbReference type="InterPro" id="IPR028261">
    <property type="entry name" value="DPD_II"/>
</dbReference>
<evidence type="ECO:0000313" key="11">
    <source>
        <dbReference type="Proteomes" id="UP000192731"/>
    </source>
</evidence>
<evidence type="ECO:0000256" key="8">
    <source>
        <dbReference type="ARBA" id="ARBA00023014"/>
    </source>
</evidence>
<evidence type="ECO:0000256" key="4">
    <source>
        <dbReference type="ARBA" id="ARBA00022723"/>
    </source>
</evidence>
<feature type="domain" description="4Fe-4S ferredoxin-type" evidence="9">
    <location>
        <begin position="1394"/>
        <end position="1423"/>
    </location>
</feature>
<evidence type="ECO:0000313" key="10">
    <source>
        <dbReference type="EMBL" id="SMB91280.1"/>
    </source>
</evidence>
<sequence length="1470" mass="160756">MAEVIKMKNNKQGSVMVVGAGIAGIQSSLDLAEMGYKVYLVEKSPAIGGTMPALDKTFPTNDCSMCILSPKLVECGRHLNIEILTNSEVEEVSGEVGNFKVKVKKEPRFIDTDKCTGCGDCATACPVEINNEFEKNLSKSKATYKKYAQAFPNAFAIMKDGTAPCKGTCPANVNAQGYIALTKAGKLKEAASIVYDDLLMPGALGRICPHPCENECSRAQAESALSIAGIKRFLADNHKRPALNISEFKDEKIAIIGAGPAGLTCAFELLKKGYKSTVFEALPVAGGMLAVGIPDYRLPRETLDKEISFLTENGVEIKYNTKLGQDITVEGLKAEGYKAVFIATGAHKNRPLDIAGEEFVLSGVDFLRKVNLGEKVGLGKKVGIVGGGDVAMDAARSALRLGAQEVTIYYRRSRAELPARLEEIEGAEDEGIKFKYLAAPIIAVEEQGKLQGAVFVEMELGQPDESGRRRPVMKPDSEYYEKLDTIIAAVGQKASIDGLPEELELTSWKTVIGDEITLATSLDGVFVGGEVRTGSGIAIEAINEGKKASESIIRYIKEKDLAEGRDEKPKVAAKPPVDKDLVRLERVNHNELPVDERITNFEEVALPFSEEDILRESNRCMDCGPCSECMECVKVCKAECIDHTQKREYIDLNVGAVLLEPGFTEFPAEDISSYGFGRYKNVVTSAQFERILSASGPFGGHLIRPSDHKEPKRIAWIQCVGSRNERENKSYCSGVCCMYAIKEAVIAKEHSEDPLDTSIFYMDMRTHGKDFEKYYERAKKQGVNFIRSRIYEVDEKEDGSMVIRYATDDGRLMVEEYDLVVLSVGLCAPTGSEQIMNVMQIENNKYGFANTPVLEPIKTSRDGIFVAGAFSGPKDIPETVTQASAAAIEAAKSLMEVKNTLVKEKVYPEEIDVIGQKARIGVFICHCGINISSVVNIKEVVEYVKDLENVVFITDNMYTCSQDSQLKMKEIIEEHNLNRVVVASCSPRTHEPLFQETLKEAGLNPYLFDMANIRDQCSWVHRDNPVAATEKAKDLVAMAIGKARRLEPVHTTSLPIHAQGLVIGGGVSGMTAALSIASQGYSVHLVEKTGELGGNANHIGFNYQGEPVSEYVQTLKEEIMNSPLIHVYLNEKIADLKGFIGNFETSLASGKNISHGIVVLATGAKEYTPTEYAYGQDKNIMTYRQLKEAVMTNPESLKEMKNLVLINCVGSRNTEHPYCSKICCNQAVQLSLKAKEINPDINVFVLYRDMRTYGYNESFYTEARRKGVIFIRYEQDQAPEVVTTPQGIQVKVRDITLDQELLIPADTIGLAAATVADMENLELAKFLKVPMNEDGFFLEAHMKLRPVDFSTDGVFLCGLAHSPKPMAESIIQGKAAAARACTVLNRKEITAGGLTAHVNISICSACGTCVSICPAKAVEIDPEKNVAKVNEALCKGCGACAASCRSHSIDVKGFKSSQIVAMLDEICNVG</sequence>
<keyword evidence="4" id="KW-0479">Metal-binding</keyword>
<dbReference type="InterPro" id="IPR023753">
    <property type="entry name" value="FAD/NAD-binding_dom"/>
</dbReference>
<keyword evidence="5" id="KW-0285">Flavoprotein</keyword>
<gene>
    <name evidence="10" type="ORF">SAMN00017405_2268</name>
</gene>
<dbReference type="SUPFAM" id="SSF51905">
    <property type="entry name" value="FAD/NAD(P)-binding domain"/>
    <property type="match status" value="2"/>
</dbReference>
<feature type="domain" description="4Fe-4S ferredoxin-type" evidence="9">
    <location>
        <begin position="1425"/>
        <end position="1454"/>
    </location>
</feature>
<dbReference type="Pfam" id="PF00037">
    <property type="entry name" value="Fer4"/>
    <property type="match status" value="1"/>
</dbReference>
<proteinExistence type="inferred from homology"/>
<dbReference type="PANTHER" id="PTHR43498:SF1">
    <property type="entry name" value="COB--COM HETERODISULFIDE REDUCTASE IRON-SULFUR SUBUNIT A"/>
    <property type="match status" value="1"/>
</dbReference>
<dbReference type="PRINTS" id="PR00419">
    <property type="entry name" value="ADXRDTASE"/>
</dbReference>
<keyword evidence="3" id="KW-0004">4Fe-4S</keyword>
<dbReference type="InterPro" id="IPR017900">
    <property type="entry name" value="4Fe4S_Fe_S_CS"/>
</dbReference>
<accession>A0A1W1VDJ6</accession>
<dbReference type="Gene3D" id="3.40.50.720">
    <property type="entry name" value="NAD(P)-binding Rossmann-like Domain"/>
    <property type="match status" value="1"/>
</dbReference>
<dbReference type="Gene3D" id="3.30.70.20">
    <property type="match status" value="2"/>
</dbReference>
<evidence type="ECO:0000256" key="5">
    <source>
        <dbReference type="ARBA" id="ARBA00022827"/>
    </source>
</evidence>
<reference evidence="10 11" key="1">
    <citation type="submission" date="2017-04" db="EMBL/GenBank/DDBJ databases">
        <authorList>
            <person name="Afonso C.L."/>
            <person name="Miller P.J."/>
            <person name="Scott M.A."/>
            <person name="Spackman E."/>
            <person name="Goraichik I."/>
            <person name="Dimitrov K.M."/>
            <person name="Suarez D.L."/>
            <person name="Swayne D.E."/>
        </authorList>
    </citation>
    <scope>NUCLEOTIDE SEQUENCE [LARGE SCALE GENOMIC DNA]</scope>
    <source>
        <strain evidence="10 11">DSM 11270</strain>
    </source>
</reference>
<feature type="domain" description="4Fe-4S ferredoxin-type" evidence="9">
    <location>
        <begin position="105"/>
        <end position="136"/>
    </location>
</feature>
<dbReference type="PANTHER" id="PTHR43498">
    <property type="entry name" value="FERREDOXIN:COB-COM HETERODISULFIDE REDUCTASE SUBUNIT A"/>
    <property type="match status" value="1"/>
</dbReference>
<dbReference type="SUPFAM" id="SSF54862">
    <property type="entry name" value="4Fe-4S ferredoxins"/>
    <property type="match status" value="1"/>
</dbReference>
<keyword evidence="6" id="KW-0560">Oxidoreductase</keyword>
<dbReference type="Gene3D" id="3.50.50.60">
    <property type="entry name" value="FAD/NAD(P)-binding domain"/>
    <property type="match status" value="4"/>
</dbReference>
<dbReference type="SUPFAM" id="SSF46548">
    <property type="entry name" value="alpha-helical ferredoxin"/>
    <property type="match status" value="2"/>
</dbReference>
<dbReference type="InterPro" id="IPR009051">
    <property type="entry name" value="Helical_ferredxn"/>
</dbReference>
<dbReference type="Pfam" id="PF07992">
    <property type="entry name" value="Pyr_redox_2"/>
    <property type="match status" value="1"/>
</dbReference>
<dbReference type="InterPro" id="IPR039650">
    <property type="entry name" value="HdrA-like"/>
</dbReference>
<dbReference type="InterPro" id="IPR036188">
    <property type="entry name" value="FAD/NAD-bd_sf"/>
</dbReference>
<dbReference type="GO" id="GO:0016491">
    <property type="term" value="F:oxidoreductase activity"/>
    <property type="evidence" value="ECO:0007669"/>
    <property type="project" value="UniProtKB-KW"/>
</dbReference>
<evidence type="ECO:0000256" key="1">
    <source>
        <dbReference type="ARBA" id="ARBA00001974"/>
    </source>
</evidence>
<dbReference type="SUPFAM" id="SSF51971">
    <property type="entry name" value="Nucleotide-binding domain"/>
    <property type="match status" value="2"/>
</dbReference>
<protein>
    <submittedName>
        <fullName evidence="10">NADPH-dependent glutamate synthase beta chain</fullName>
    </submittedName>
</protein>
<name>A0A1W1VDJ6_DESTI</name>
<evidence type="ECO:0000259" key="9">
    <source>
        <dbReference type="PROSITE" id="PS51379"/>
    </source>
</evidence>
<dbReference type="GO" id="GO:0046872">
    <property type="term" value="F:metal ion binding"/>
    <property type="evidence" value="ECO:0007669"/>
    <property type="project" value="UniProtKB-KW"/>
</dbReference>
<evidence type="ECO:0000256" key="6">
    <source>
        <dbReference type="ARBA" id="ARBA00023002"/>
    </source>
</evidence>